<dbReference type="Proteomes" id="UP000501240">
    <property type="component" value="Chromosome"/>
</dbReference>
<keyword evidence="2" id="KW-1185">Reference proteome</keyword>
<sequence length="25" mass="2621">MLSPISPLLSSRAPAGIDAFDIVLH</sequence>
<accession>A0A7D4A447</accession>
<reference evidence="1 2" key="1">
    <citation type="submission" date="2020-05" db="EMBL/GenBank/DDBJ databases">
        <title>Actinomadura verrucosospora NRRL-B18236 (PFL_A860) Genome sequencing and assembly.</title>
        <authorList>
            <person name="Samborskyy M."/>
        </authorList>
    </citation>
    <scope>NUCLEOTIDE SEQUENCE [LARGE SCALE GENOMIC DNA]</scope>
    <source>
        <strain evidence="1 2">NRRL:B18236</strain>
    </source>
</reference>
<organism evidence="1 2">
    <name type="scientific">Actinomadura verrucosospora</name>
    <dbReference type="NCBI Taxonomy" id="46165"/>
    <lineage>
        <taxon>Bacteria</taxon>
        <taxon>Bacillati</taxon>
        <taxon>Actinomycetota</taxon>
        <taxon>Actinomycetes</taxon>
        <taxon>Streptosporangiales</taxon>
        <taxon>Thermomonosporaceae</taxon>
        <taxon>Actinomadura</taxon>
    </lineage>
</organism>
<gene>
    <name evidence="1" type="ORF">ACTIVE_1643</name>
</gene>
<dbReference type="AlphaFoldDB" id="A0A7D4A447"/>
<proteinExistence type="predicted"/>
<evidence type="ECO:0000313" key="2">
    <source>
        <dbReference type="Proteomes" id="UP000501240"/>
    </source>
</evidence>
<evidence type="ECO:0000313" key="1">
    <source>
        <dbReference type="EMBL" id="QKG20007.1"/>
    </source>
</evidence>
<protein>
    <submittedName>
        <fullName evidence="1">Uncharacterized protein</fullName>
    </submittedName>
</protein>
<dbReference type="EMBL" id="CP053892">
    <property type="protein sequence ID" value="QKG20007.1"/>
    <property type="molecule type" value="Genomic_DNA"/>
</dbReference>
<name>A0A7D4A447_ACTVE</name>